<protein>
    <submittedName>
        <fullName evidence="2">PIR Superfamily Protein</fullName>
    </submittedName>
</protein>
<feature type="region of interest" description="Disordered" evidence="1">
    <location>
        <begin position="289"/>
        <end position="320"/>
    </location>
</feature>
<dbReference type="AlphaFoldDB" id="A0A1A8WXV9"/>
<reference evidence="3" key="1">
    <citation type="submission" date="2016-05" db="EMBL/GenBank/DDBJ databases">
        <authorList>
            <person name="Naeem Raeece"/>
        </authorList>
    </citation>
    <scope>NUCLEOTIDE SEQUENCE [LARGE SCALE GENOMIC DNA]</scope>
</reference>
<evidence type="ECO:0000313" key="2">
    <source>
        <dbReference type="EMBL" id="SBS96719.1"/>
    </source>
</evidence>
<accession>A0A1A8WXV9</accession>
<gene>
    <name evidence="2" type="ORF">PMALA_056290</name>
</gene>
<feature type="compositionally biased region" description="Basic and acidic residues" evidence="1">
    <location>
        <begin position="292"/>
        <end position="304"/>
    </location>
</feature>
<dbReference type="Pfam" id="PF05795">
    <property type="entry name" value="Plasmodium_Vir"/>
    <property type="match status" value="1"/>
</dbReference>
<evidence type="ECO:0000256" key="1">
    <source>
        <dbReference type="SAM" id="MobiDB-lite"/>
    </source>
</evidence>
<dbReference type="InterPro" id="IPR008780">
    <property type="entry name" value="Plasmodium_Vir"/>
</dbReference>
<dbReference type="Proteomes" id="UP000078597">
    <property type="component" value="Unassembled WGS sequence"/>
</dbReference>
<name>A0A1A8WXV9_PLAMA</name>
<dbReference type="EMBL" id="FLQW01004268">
    <property type="protein sequence ID" value="SBS96719.1"/>
    <property type="molecule type" value="Genomic_DNA"/>
</dbReference>
<evidence type="ECO:0000313" key="3">
    <source>
        <dbReference type="Proteomes" id="UP000078597"/>
    </source>
</evidence>
<sequence length="517" mass="60052">MEIEDSDYDEILKDSSPYKIYEELNKQVKNVTDDPYCSEFKNLKQDYKDKSVELCKKVTQLLDFVFKKDKSKEFKDYCSHYKYWVYQEVRNLFNGGTSDSDIQDVIKKFNKLQTDLFTKHGKRDCSYRFDIENLQGLNYKVQEKYLYDYFKNYNNIKTSETCNKCKNGKYKEYLEGIKSLYENEKENCCFPETWDCSNYFLTCKSEFDPSKLLSAFLSKGNGSCDGLSSITANFDEEKLNSVVTDQEVLNSITHGACINLNNSERASDNTTQQNFCLLAASAILTRNVPTDGIDRPEMTDRESPLRTANSGFREDLAEGDLPKRDALQEGQLDAKGKGGDSPNTQVNGKVLSNRVVLAEYRWSFKPGGKLDCRSKSKNKDIMRLCGYMDELVEGNFATQIEGTGAYKVQAGRSWTEDDLKLARERLWKRRSANESNILNNIFVRISTGVTLFTPFGSRLRRHRKRQQRYKLDFTDLSTPKRPRRFLKRTYRHSDRRRFNVVNIEDELHSSNDLRNIN</sequence>
<proteinExistence type="predicted"/>
<dbReference type="VEuPathDB" id="PlasmoDB:PmUG01_00016100"/>
<organism evidence="2 3">
    <name type="scientific">Plasmodium malariae</name>
    <dbReference type="NCBI Taxonomy" id="5858"/>
    <lineage>
        <taxon>Eukaryota</taxon>
        <taxon>Sar</taxon>
        <taxon>Alveolata</taxon>
        <taxon>Apicomplexa</taxon>
        <taxon>Aconoidasida</taxon>
        <taxon>Haemosporida</taxon>
        <taxon>Plasmodiidae</taxon>
        <taxon>Plasmodium</taxon>
        <taxon>Plasmodium (Plasmodium)</taxon>
    </lineage>
</organism>